<reference evidence="6 7" key="1">
    <citation type="journal article" date="2019" name="Int. J. Syst. Evol. Microbiol.">
        <title>The Global Catalogue of Microorganisms (GCM) 10K type strain sequencing project: providing services to taxonomists for standard genome sequencing and annotation.</title>
        <authorList>
            <consortium name="The Broad Institute Genomics Platform"/>
            <consortium name="The Broad Institute Genome Sequencing Center for Infectious Disease"/>
            <person name="Wu L."/>
            <person name="Ma J."/>
        </authorList>
    </citation>
    <scope>NUCLEOTIDE SEQUENCE [LARGE SCALE GENOMIC DNA]</scope>
    <source>
        <strain evidence="6 7">JCM 16343</strain>
    </source>
</reference>
<dbReference type="EC" id="3.1.1.61" evidence="2"/>
<dbReference type="InterPro" id="IPR035909">
    <property type="entry name" value="CheB_C"/>
</dbReference>
<evidence type="ECO:0000313" key="7">
    <source>
        <dbReference type="Proteomes" id="UP001501787"/>
    </source>
</evidence>
<feature type="active site" evidence="4">
    <location>
        <position position="145"/>
    </location>
</feature>
<keyword evidence="7" id="KW-1185">Reference proteome</keyword>
<dbReference type="InterPro" id="IPR000673">
    <property type="entry name" value="Sig_transdc_resp-reg_Me-estase"/>
</dbReference>
<evidence type="ECO:0000259" key="5">
    <source>
        <dbReference type="PROSITE" id="PS50122"/>
    </source>
</evidence>
<dbReference type="PANTHER" id="PTHR42872">
    <property type="entry name" value="PROTEIN-GLUTAMATE METHYLESTERASE/PROTEIN-GLUTAMINE GLUTAMINASE"/>
    <property type="match status" value="1"/>
</dbReference>
<comment type="caution">
    <text evidence="6">The sequence shown here is derived from an EMBL/GenBank/DDBJ whole genome shotgun (WGS) entry which is preliminary data.</text>
</comment>
<dbReference type="PANTHER" id="PTHR42872:SF6">
    <property type="entry name" value="PROTEIN-GLUTAMATE METHYLESTERASE_PROTEIN-GLUTAMINE GLUTAMINASE"/>
    <property type="match status" value="1"/>
</dbReference>
<feature type="active site" evidence="4">
    <location>
        <position position="265"/>
    </location>
</feature>
<dbReference type="Pfam" id="PF01339">
    <property type="entry name" value="CheB_methylest"/>
    <property type="match status" value="1"/>
</dbReference>
<protein>
    <recommendedName>
        <fullName evidence="2">protein-glutamate methylesterase</fullName>
        <ecNumber evidence="2">3.1.1.61</ecNumber>
    </recommendedName>
</protein>
<dbReference type="PROSITE" id="PS50122">
    <property type="entry name" value="CHEB"/>
    <property type="match status" value="1"/>
</dbReference>
<organism evidence="6 7">
    <name type="scientific">Psychrobacter aestuarii</name>
    <dbReference type="NCBI Taxonomy" id="556327"/>
    <lineage>
        <taxon>Bacteria</taxon>
        <taxon>Pseudomonadati</taxon>
        <taxon>Pseudomonadota</taxon>
        <taxon>Gammaproteobacteria</taxon>
        <taxon>Moraxellales</taxon>
        <taxon>Moraxellaceae</taxon>
        <taxon>Psychrobacter</taxon>
    </lineage>
</organism>
<proteinExistence type="predicted"/>
<name>A0ABN0VTR5_9GAMM</name>
<dbReference type="Gene3D" id="3.40.50.180">
    <property type="entry name" value="Methylesterase CheB, C-terminal domain"/>
    <property type="match status" value="1"/>
</dbReference>
<accession>A0ABN0VTR5</accession>
<evidence type="ECO:0000256" key="2">
    <source>
        <dbReference type="ARBA" id="ARBA00039140"/>
    </source>
</evidence>
<dbReference type="SUPFAM" id="SSF52738">
    <property type="entry name" value="Methylesterase CheB, C-terminal domain"/>
    <property type="match status" value="1"/>
</dbReference>
<feature type="domain" description="CheB-type methylesterase" evidence="5">
    <location>
        <begin position="134"/>
        <end position="301"/>
    </location>
</feature>
<sequence length="331" mass="36751">MTDDTQTKPLADTSTSDITMLVVAESQHQRLALSETIRGCGFTLIDSVNRAQLKRKPIRNKIDVWLIDGDYDDDTASMIANTQSKAVLVGFSQAPYFNAIQYYAKWQRKLKRKLAQILEMPVLAASPVYEHTQPHWQYVVLLGASMGGPSAVKEFLDNLSPDLPICILLAHHFNPSMVETLPRVINRHNDWRCQLITSTRRLQAGHCLIAPINQQIVCDSTGRVIVTDKTWPGGYKPAIGEILKNASDVYGSRLISIIFSGMGTDGSQHLATIQDNHSQLWVQDPRLSTCPSQPQSVLDSGYCQFSGSPTALAQKLTDYIAEMTQISYSLS</sequence>
<evidence type="ECO:0000256" key="1">
    <source>
        <dbReference type="ARBA" id="ARBA00022801"/>
    </source>
</evidence>
<dbReference type="EMBL" id="BAAAFR010000002">
    <property type="protein sequence ID" value="GAA0317096.1"/>
    <property type="molecule type" value="Genomic_DNA"/>
</dbReference>
<keyword evidence="4" id="KW-0145">Chemotaxis</keyword>
<dbReference type="RefSeq" id="WP_201504843.1">
    <property type="nucleotide sequence ID" value="NZ_BAAAFR010000002.1"/>
</dbReference>
<evidence type="ECO:0000313" key="6">
    <source>
        <dbReference type="EMBL" id="GAA0317096.1"/>
    </source>
</evidence>
<keyword evidence="1 4" id="KW-0378">Hydrolase</keyword>
<gene>
    <name evidence="6" type="ORF">GCM10009129_13190</name>
</gene>
<feature type="active site" evidence="4">
    <location>
        <position position="172"/>
    </location>
</feature>
<dbReference type="Proteomes" id="UP001501787">
    <property type="component" value="Unassembled WGS sequence"/>
</dbReference>
<comment type="catalytic activity">
    <reaction evidence="3">
        <text>[protein]-L-glutamate 5-O-methyl ester + H2O = L-glutamyl-[protein] + methanol + H(+)</text>
        <dbReference type="Rhea" id="RHEA:23236"/>
        <dbReference type="Rhea" id="RHEA-COMP:10208"/>
        <dbReference type="Rhea" id="RHEA-COMP:10311"/>
        <dbReference type="ChEBI" id="CHEBI:15377"/>
        <dbReference type="ChEBI" id="CHEBI:15378"/>
        <dbReference type="ChEBI" id="CHEBI:17790"/>
        <dbReference type="ChEBI" id="CHEBI:29973"/>
        <dbReference type="ChEBI" id="CHEBI:82795"/>
        <dbReference type="EC" id="3.1.1.61"/>
    </reaction>
</comment>
<evidence type="ECO:0000256" key="4">
    <source>
        <dbReference type="PROSITE-ProRule" id="PRU00050"/>
    </source>
</evidence>
<evidence type="ECO:0000256" key="3">
    <source>
        <dbReference type="ARBA" id="ARBA00048267"/>
    </source>
</evidence>